<keyword evidence="2" id="KW-1185">Reference proteome</keyword>
<evidence type="ECO:0000313" key="1">
    <source>
        <dbReference type="EMBL" id="OAD20931.1"/>
    </source>
</evidence>
<sequence>MQAADMVVIHSNEIQLFPRGQLLDSHTAINLPAEANITVVFSSGGVQSISGPYQGTLEDPLKNKNIGDDTLVMALAEFLIERETVRGILPPAEKIWLIDVSTQKRHFCIASSERVILWRPESQSYTASSLLITHKNTGQQAKLVWPAYQTRLPWPSNLPIIYGETYTVELTTRSSTTFKKLVLYQLPDSLPTNSHKVVWMVGRGCIPQANMLLAGLR</sequence>
<dbReference type="Proteomes" id="UP000076962">
    <property type="component" value="Unassembled WGS sequence"/>
</dbReference>
<proteinExistence type="predicted"/>
<evidence type="ECO:0000313" key="2">
    <source>
        <dbReference type="Proteomes" id="UP000076962"/>
    </source>
</evidence>
<name>A0A0A6NZI6_9GAMM</name>
<dbReference type="EMBL" id="LUTY01001998">
    <property type="protein sequence ID" value="OAD20931.1"/>
    <property type="molecule type" value="Genomic_DNA"/>
</dbReference>
<gene>
    <name evidence="1" type="ORF">THIOM_003332</name>
</gene>
<organism evidence="1 2">
    <name type="scientific">Candidatus Thiomargarita nelsonii</name>
    <dbReference type="NCBI Taxonomy" id="1003181"/>
    <lineage>
        <taxon>Bacteria</taxon>
        <taxon>Pseudomonadati</taxon>
        <taxon>Pseudomonadota</taxon>
        <taxon>Gammaproteobacteria</taxon>
        <taxon>Thiotrichales</taxon>
        <taxon>Thiotrichaceae</taxon>
        <taxon>Thiomargarita</taxon>
    </lineage>
</organism>
<protein>
    <submittedName>
        <fullName evidence="1">Uncharacterized protein</fullName>
    </submittedName>
</protein>
<reference evidence="1 2" key="1">
    <citation type="submission" date="2016-05" db="EMBL/GenBank/DDBJ databases">
        <title>Single-cell genome of chain-forming Candidatus Thiomargarita nelsonii and comparison to other large sulfur-oxidizing bacteria.</title>
        <authorList>
            <person name="Winkel M."/>
            <person name="Salman V."/>
            <person name="Woyke T."/>
            <person name="Schulz-Vogt H."/>
            <person name="Richter M."/>
            <person name="Flood B."/>
            <person name="Bailey J."/>
            <person name="Amann R."/>
            <person name="Mussmann M."/>
        </authorList>
    </citation>
    <scope>NUCLEOTIDE SEQUENCE [LARGE SCALE GENOMIC DNA]</scope>
    <source>
        <strain evidence="1 2">THI036</strain>
    </source>
</reference>
<accession>A0A0A6NZI6</accession>
<dbReference type="AlphaFoldDB" id="A0A0A6NZI6"/>
<comment type="caution">
    <text evidence="1">The sequence shown here is derived from an EMBL/GenBank/DDBJ whole genome shotgun (WGS) entry which is preliminary data.</text>
</comment>